<feature type="domain" description="Helitron helicase-like" evidence="2">
    <location>
        <begin position="39"/>
        <end position="256"/>
    </location>
</feature>
<dbReference type="Pfam" id="PF14214">
    <property type="entry name" value="Helitron_like_N"/>
    <property type="match status" value="1"/>
</dbReference>
<dbReference type="OrthoDB" id="3229882at2759"/>
<dbReference type="EMBL" id="JAACJK010000115">
    <property type="protein sequence ID" value="KAF5331203.1"/>
    <property type="molecule type" value="Genomic_DNA"/>
</dbReference>
<evidence type="ECO:0000256" key="1">
    <source>
        <dbReference type="SAM" id="MobiDB-lite"/>
    </source>
</evidence>
<evidence type="ECO:0000259" key="2">
    <source>
        <dbReference type="Pfam" id="PF14214"/>
    </source>
</evidence>
<dbReference type="AlphaFoldDB" id="A0A8H5BXN0"/>
<feature type="compositionally biased region" description="Acidic residues" evidence="1">
    <location>
        <begin position="581"/>
        <end position="605"/>
    </location>
</feature>
<sequence>MYDNPQLYPQMFPWLFPYGLGGIGMPRLRGLVGETVQKRWLLMYHDKRFQTDTRFIIVAFNHDQLKAGSTGSRITAKRGNFLDVARKMKGINPDTLKMIAGKLQDGEQFKPSTDEEKACFDVMDQVNHVGGSIHGSLASKKNMRSEVWSLINFRGAPSWFITISPVDNKHPLCIYWADKVITFSPDLREYNDRARLVAKNPVAGARFFKYLVDLFIKHVLRWKQGDGKPGIYGNTAAYFGTVEQQGRMTLHLHMLVWVAGAWRPQDIKDRLMSGDSAFVRDLIAYLESCQVGEFSTGTMADMVEKHGPNAPVKSVDPTQCLPIPPPKCTCPALGMSSCDCQECSSLRAWLDQYNDRVDSVVYGSNVHTCFLRRNVVVNGVHTHHISGKGCINKDGVCTARFPRPIIEISYVDEKGTLHLKKMEARINTITPTTAYCMGCNTDTTPLCSGTAIKESAGYIVDYVVKMGLKTYQIFSSIYDVFGKNTDIWEESKSDADAARRLVLKMANSLTSKIEIGGPMAALYLLGHPDRYSSHSFLPFYWRPYAMDVLKEWEMAAERFDDRERNESAPSQSSFNVRTADLGDEEKDSESEDSDDGESGDEEDDVMISRNNGNFVSRSNMDDYKMRPAALSSVCLYDYVQCSVRKHLSVLKKGRSPYYLYDEAHPLHASHGVVFDISRKDGIVPNFIGPYLPRKDSEDRDYYCCVMLTLFSPWRSGLDLKQSSETWCDAFDAYQFSEHHSTIIHNLYIRYECYDARDDYFSQLKLRVAAQKNNETIADATEEDAEC</sequence>
<comment type="caution">
    <text evidence="3">The sequence shown here is derived from an EMBL/GenBank/DDBJ whole genome shotgun (WGS) entry which is preliminary data.</text>
</comment>
<keyword evidence="4" id="KW-1185">Reference proteome</keyword>
<name>A0A8H5BXN0_9AGAR</name>
<evidence type="ECO:0000313" key="3">
    <source>
        <dbReference type="EMBL" id="KAF5331203.1"/>
    </source>
</evidence>
<organism evidence="3 4">
    <name type="scientific">Ephemerocybe angulata</name>
    <dbReference type="NCBI Taxonomy" id="980116"/>
    <lineage>
        <taxon>Eukaryota</taxon>
        <taxon>Fungi</taxon>
        <taxon>Dikarya</taxon>
        <taxon>Basidiomycota</taxon>
        <taxon>Agaricomycotina</taxon>
        <taxon>Agaricomycetes</taxon>
        <taxon>Agaricomycetidae</taxon>
        <taxon>Agaricales</taxon>
        <taxon>Agaricineae</taxon>
        <taxon>Psathyrellaceae</taxon>
        <taxon>Ephemerocybe</taxon>
    </lineage>
</organism>
<dbReference type="InterPro" id="IPR025476">
    <property type="entry name" value="Helitron_helicase-like"/>
</dbReference>
<gene>
    <name evidence="3" type="ORF">D9611_013117</name>
</gene>
<protein>
    <recommendedName>
        <fullName evidence="2">Helitron helicase-like domain-containing protein</fullName>
    </recommendedName>
</protein>
<accession>A0A8H5BXN0</accession>
<evidence type="ECO:0000313" key="4">
    <source>
        <dbReference type="Proteomes" id="UP000541558"/>
    </source>
</evidence>
<proteinExistence type="predicted"/>
<feature type="region of interest" description="Disordered" evidence="1">
    <location>
        <begin position="562"/>
        <end position="613"/>
    </location>
</feature>
<feature type="compositionally biased region" description="Polar residues" evidence="1">
    <location>
        <begin position="567"/>
        <end position="576"/>
    </location>
</feature>
<dbReference type="Proteomes" id="UP000541558">
    <property type="component" value="Unassembled WGS sequence"/>
</dbReference>
<reference evidence="3 4" key="1">
    <citation type="journal article" date="2020" name="ISME J.">
        <title>Uncovering the hidden diversity of litter-decomposition mechanisms in mushroom-forming fungi.</title>
        <authorList>
            <person name="Floudas D."/>
            <person name="Bentzer J."/>
            <person name="Ahren D."/>
            <person name="Johansson T."/>
            <person name="Persson P."/>
            <person name="Tunlid A."/>
        </authorList>
    </citation>
    <scope>NUCLEOTIDE SEQUENCE [LARGE SCALE GENOMIC DNA]</scope>
    <source>
        <strain evidence="3 4">CBS 175.51</strain>
    </source>
</reference>